<gene>
    <name evidence="1" type="ORF">LCGC14_2866340</name>
</gene>
<comment type="caution">
    <text evidence="1">The sequence shown here is derived from an EMBL/GenBank/DDBJ whole genome shotgun (WGS) entry which is preliminary data.</text>
</comment>
<dbReference type="AlphaFoldDB" id="A0A0F9AVD3"/>
<evidence type="ECO:0000313" key="1">
    <source>
        <dbReference type="EMBL" id="KKK76171.1"/>
    </source>
</evidence>
<name>A0A0F9AVD3_9ZZZZ</name>
<dbReference type="EMBL" id="LAZR01055526">
    <property type="protein sequence ID" value="KKK76171.1"/>
    <property type="molecule type" value="Genomic_DNA"/>
</dbReference>
<organism evidence="1">
    <name type="scientific">marine sediment metagenome</name>
    <dbReference type="NCBI Taxonomy" id="412755"/>
    <lineage>
        <taxon>unclassified sequences</taxon>
        <taxon>metagenomes</taxon>
        <taxon>ecological metagenomes</taxon>
    </lineage>
</organism>
<sequence length="69" mass="7715">MTDSVVVDLTRAARDAIAKVIFEMRNDPDTDTIWCSLLENHVNALLEDIRCLTHWSSTEIPVIQTSEGG</sequence>
<reference evidence="1" key="1">
    <citation type="journal article" date="2015" name="Nature">
        <title>Complex archaea that bridge the gap between prokaryotes and eukaryotes.</title>
        <authorList>
            <person name="Spang A."/>
            <person name="Saw J.H."/>
            <person name="Jorgensen S.L."/>
            <person name="Zaremba-Niedzwiedzka K."/>
            <person name="Martijn J."/>
            <person name="Lind A.E."/>
            <person name="van Eijk R."/>
            <person name="Schleper C."/>
            <person name="Guy L."/>
            <person name="Ettema T.J."/>
        </authorList>
    </citation>
    <scope>NUCLEOTIDE SEQUENCE</scope>
</reference>
<protein>
    <submittedName>
        <fullName evidence="1">Uncharacterized protein</fullName>
    </submittedName>
</protein>
<accession>A0A0F9AVD3</accession>
<proteinExistence type="predicted"/>